<accession>A0A1G2QCK7</accession>
<evidence type="ECO:0000313" key="9">
    <source>
        <dbReference type="EMBL" id="OHA58143.1"/>
    </source>
</evidence>
<protein>
    <recommendedName>
        <fullName evidence="8">ABC transporter domain-containing protein</fullName>
    </recommendedName>
</protein>
<dbReference type="InterPro" id="IPR036640">
    <property type="entry name" value="ABC1_TM_sf"/>
</dbReference>
<dbReference type="PANTHER" id="PTHR43394">
    <property type="entry name" value="ATP-DEPENDENT PERMEASE MDL1, MITOCHONDRIAL"/>
    <property type="match status" value="1"/>
</dbReference>
<keyword evidence="3" id="KW-0547">Nucleotide-binding</keyword>
<dbReference type="GO" id="GO:0005886">
    <property type="term" value="C:plasma membrane"/>
    <property type="evidence" value="ECO:0007669"/>
    <property type="project" value="UniProtKB-SubCell"/>
</dbReference>
<keyword evidence="2 7" id="KW-0812">Transmembrane</keyword>
<dbReference type="SUPFAM" id="SSF90123">
    <property type="entry name" value="ABC transporter transmembrane region"/>
    <property type="match status" value="1"/>
</dbReference>
<feature type="transmembrane region" description="Helical" evidence="7">
    <location>
        <begin position="153"/>
        <end position="173"/>
    </location>
</feature>
<dbReference type="Gene3D" id="1.20.1560.10">
    <property type="entry name" value="ABC transporter type 1, transmembrane domain"/>
    <property type="match status" value="1"/>
</dbReference>
<dbReference type="InterPro" id="IPR003593">
    <property type="entry name" value="AAA+_ATPase"/>
</dbReference>
<dbReference type="EMBL" id="MHTI01000034">
    <property type="protein sequence ID" value="OHA58143.1"/>
    <property type="molecule type" value="Genomic_DNA"/>
</dbReference>
<dbReference type="GO" id="GO:0015421">
    <property type="term" value="F:ABC-type oligopeptide transporter activity"/>
    <property type="evidence" value="ECO:0007669"/>
    <property type="project" value="TreeGrafter"/>
</dbReference>
<reference evidence="9 10" key="1">
    <citation type="journal article" date="2016" name="Nat. Commun.">
        <title>Thousands of microbial genomes shed light on interconnected biogeochemical processes in an aquifer system.</title>
        <authorList>
            <person name="Anantharaman K."/>
            <person name="Brown C.T."/>
            <person name="Hug L.A."/>
            <person name="Sharon I."/>
            <person name="Castelle C.J."/>
            <person name="Probst A.J."/>
            <person name="Thomas B.C."/>
            <person name="Singh A."/>
            <person name="Wilkins M.J."/>
            <person name="Karaoz U."/>
            <person name="Brodie E.L."/>
            <person name="Williams K.H."/>
            <person name="Hubbard S.S."/>
            <person name="Banfield J.F."/>
        </authorList>
    </citation>
    <scope>NUCLEOTIDE SEQUENCE [LARGE SCALE GENOMIC DNA]</scope>
</reference>
<feature type="transmembrane region" description="Helical" evidence="7">
    <location>
        <begin position="72"/>
        <end position="96"/>
    </location>
</feature>
<evidence type="ECO:0000256" key="7">
    <source>
        <dbReference type="SAM" id="Phobius"/>
    </source>
</evidence>
<dbReference type="InterPro" id="IPR003439">
    <property type="entry name" value="ABC_transporter-like_ATP-bd"/>
</dbReference>
<dbReference type="Pfam" id="PF00005">
    <property type="entry name" value="ABC_tran"/>
    <property type="match status" value="1"/>
</dbReference>
<evidence type="ECO:0000313" key="10">
    <source>
        <dbReference type="Proteomes" id="UP000178481"/>
    </source>
</evidence>
<feature type="transmembrane region" description="Helical" evidence="7">
    <location>
        <begin position="179"/>
        <end position="203"/>
    </location>
</feature>
<organism evidence="9 10">
    <name type="scientific">Candidatus Vogelbacteria bacterium RIFOXYD1_FULL_42_15</name>
    <dbReference type="NCBI Taxonomy" id="1802437"/>
    <lineage>
        <taxon>Bacteria</taxon>
        <taxon>Candidatus Vogeliibacteriota</taxon>
    </lineage>
</organism>
<keyword evidence="5 7" id="KW-1133">Transmembrane helix</keyword>
<evidence type="ECO:0000259" key="8">
    <source>
        <dbReference type="PROSITE" id="PS50893"/>
    </source>
</evidence>
<evidence type="ECO:0000256" key="2">
    <source>
        <dbReference type="ARBA" id="ARBA00022692"/>
    </source>
</evidence>
<keyword evidence="4" id="KW-0067">ATP-binding</keyword>
<gene>
    <name evidence="9" type="ORF">A2607_01515</name>
</gene>
<dbReference type="PANTHER" id="PTHR43394:SF1">
    <property type="entry name" value="ATP-BINDING CASSETTE SUB-FAMILY B MEMBER 10, MITOCHONDRIAL"/>
    <property type="match status" value="1"/>
</dbReference>
<sequence length="617" mass="69610">MIGKLMETVTIILLAARYSFAFCWRNSKIETVGRLSVSIFNTVIGYLSIQATGFIINGVQSSMGKTEISNDLIVPIAFLITVLLSGVVLGRFNWFYRSKWNQSLRYANQRELNDHRATLDVARFRSKEYDDLSKRIQELPWSWQTRIFFSEEMFNLFTTLVSFALFGASLLWYKPTYAFVLMVVALPMVVSEFKMVALWWDLFQELVPQHKKRSVLEKPYHSSNAFVQAIMFNQMPALRRDIDINVNSILEAYDCIRKINLQKEMVTHFIAMIGLCGVAIHAIWSTVVLNGEIGTLTIIMAASRTFQGNLESIVSLIAEQWNSAKGVILIEKDFLGLKPVLQTKYPVVPNFDIVPQIRFEHVDFAYPDTEKLVLEDVSFTIEPGSKVAIVGKSGHGKSTIQALLMRHYDPTSGTIYADKIDLRNIEPQVWSNVASALTQEYTVLERCIGAEIASSRLDQSINIEAVTASSRFANFDEVADSDPKGYESQIGVEFGGRDFSGGERQRLALARVHYRGTPILILDEPDARLDPESAQKVIDKVFELKDITVVMITHHVSRAERCDKVIVMQKGKVAEQGTHQELTALGGIYFSMCEKDKERLGTVETNPPKSPDSEDPD</sequence>
<dbReference type="SMART" id="SM00382">
    <property type="entry name" value="AAA"/>
    <property type="match status" value="1"/>
</dbReference>
<keyword evidence="6 7" id="KW-0472">Membrane</keyword>
<dbReference type="GO" id="GO:0005524">
    <property type="term" value="F:ATP binding"/>
    <property type="evidence" value="ECO:0007669"/>
    <property type="project" value="UniProtKB-KW"/>
</dbReference>
<feature type="domain" description="ABC transporter" evidence="8">
    <location>
        <begin position="357"/>
        <end position="595"/>
    </location>
</feature>
<evidence type="ECO:0000256" key="6">
    <source>
        <dbReference type="ARBA" id="ARBA00023136"/>
    </source>
</evidence>
<evidence type="ECO:0000256" key="5">
    <source>
        <dbReference type="ARBA" id="ARBA00022989"/>
    </source>
</evidence>
<dbReference type="InterPro" id="IPR039421">
    <property type="entry name" value="Type_1_exporter"/>
</dbReference>
<evidence type="ECO:0000256" key="1">
    <source>
        <dbReference type="ARBA" id="ARBA00004651"/>
    </source>
</evidence>
<proteinExistence type="predicted"/>
<dbReference type="AlphaFoldDB" id="A0A1G2QCK7"/>
<dbReference type="PROSITE" id="PS50893">
    <property type="entry name" value="ABC_TRANSPORTER_2"/>
    <property type="match status" value="1"/>
</dbReference>
<dbReference type="GO" id="GO:0016887">
    <property type="term" value="F:ATP hydrolysis activity"/>
    <property type="evidence" value="ECO:0007669"/>
    <property type="project" value="InterPro"/>
</dbReference>
<dbReference type="InterPro" id="IPR027417">
    <property type="entry name" value="P-loop_NTPase"/>
</dbReference>
<dbReference type="Proteomes" id="UP000178481">
    <property type="component" value="Unassembled WGS sequence"/>
</dbReference>
<evidence type="ECO:0000256" key="3">
    <source>
        <dbReference type="ARBA" id="ARBA00022741"/>
    </source>
</evidence>
<comment type="subcellular location">
    <subcellularLocation>
        <location evidence="1">Cell membrane</location>
        <topology evidence="1">Multi-pass membrane protein</topology>
    </subcellularLocation>
</comment>
<comment type="caution">
    <text evidence="9">The sequence shown here is derived from an EMBL/GenBank/DDBJ whole genome shotgun (WGS) entry which is preliminary data.</text>
</comment>
<name>A0A1G2QCK7_9BACT</name>
<dbReference type="Gene3D" id="3.40.50.300">
    <property type="entry name" value="P-loop containing nucleotide triphosphate hydrolases"/>
    <property type="match status" value="1"/>
</dbReference>
<feature type="transmembrane region" description="Helical" evidence="7">
    <location>
        <begin position="266"/>
        <end position="284"/>
    </location>
</feature>
<evidence type="ECO:0000256" key="4">
    <source>
        <dbReference type="ARBA" id="ARBA00022840"/>
    </source>
</evidence>
<dbReference type="SUPFAM" id="SSF52540">
    <property type="entry name" value="P-loop containing nucleoside triphosphate hydrolases"/>
    <property type="match status" value="1"/>
</dbReference>